<gene>
    <name evidence="2" type="ORF">ACIGW0_22975</name>
</gene>
<dbReference type="PANTHER" id="PTHR33495:SF2">
    <property type="entry name" value="ANTI-SIGMA FACTOR ANTAGONIST TM_1081-RELATED"/>
    <property type="match status" value="1"/>
</dbReference>
<dbReference type="PANTHER" id="PTHR33495">
    <property type="entry name" value="ANTI-SIGMA FACTOR ANTAGONIST TM_1081-RELATED-RELATED"/>
    <property type="match status" value="1"/>
</dbReference>
<accession>A0ABW8CXB4</accession>
<evidence type="ECO:0000259" key="1">
    <source>
        <dbReference type="PROSITE" id="PS50801"/>
    </source>
</evidence>
<dbReference type="Proteomes" id="UP001614391">
    <property type="component" value="Unassembled WGS sequence"/>
</dbReference>
<dbReference type="SUPFAM" id="SSF52091">
    <property type="entry name" value="SpoIIaa-like"/>
    <property type="match status" value="1"/>
</dbReference>
<dbReference type="PROSITE" id="PS50801">
    <property type="entry name" value="STAS"/>
    <property type="match status" value="1"/>
</dbReference>
<dbReference type="RefSeq" id="WP_399617781.1">
    <property type="nucleotide sequence ID" value="NZ_JBITYT010000010.1"/>
</dbReference>
<dbReference type="Gene3D" id="3.30.750.24">
    <property type="entry name" value="STAS domain"/>
    <property type="match status" value="1"/>
</dbReference>
<dbReference type="Pfam" id="PF01740">
    <property type="entry name" value="STAS"/>
    <property type="match status" value="1"/>
</dbReference>
<evidence type="ECO:0000313" key="2">
    <source>
        <dbReference type="EMBL" id="MFI9122231.1"/>
    </source>
</evidence>
<organism evidence="2 3">
    <name type="scientific">Streptomyces bikiniensis</name>
    <dbReference type="NCBI Taxonomy" id="1896"/>
    <lineage>
        <taxon>Bacteria</taxon>
        <taxon>Bacillati</taxon>
        <taxon>Actinomycetota</taxon>
        <taxon>Actinomycetes</taxon>
        <taxon>Kitasatosporales</taxon>
        <taxon>Streptomycetaceae</taxon>
        <taxon>Streptomyces</taxon>
    </lineage>
</organism>
<dbReference type="EMBL" id="JBITYT010000010">
    <property type="protein sequence ID" value="MFI9122231.1"/>
    <property type="molecule type" value="Genomic_DNA"/>
</dbReference>
<dbReference type="InterPro" id="IPR002645">
    <property type="entry name" value="STAS_dom"/>
</dbReference>
<reference evidence="2 3" key="1">
    <citation type="submission" date="2024-10" db="EMBL/GenBank/DDBJ databases">
        <title>The Natural Products Discovery Center: Release of the First 8490 Sequenced Strains for Exploring Actinobacteria Biosynthetic Diversity.</title>
        <authorList>
            <person name="Kalkreuter E."/>
            <person name="Kautsar S.A."/>
            <person name="Yang D."/>
            <person name="Bader C.D."/>
            <person name="Teijaro C.N."/>
            <person name="Fluegel L."/>
            <person name="Davis C.M."/>
            <person name="Simpson J.R."/>
            <person name="Lauterbach L."/>
            <person name="Steele A.D."/>
            <person name="Gui C."/>
            <person name="Meng S."/>
            <person name="Li G."/>
            <person name="Viehrig K."/>
            <person name="Ye F."/>
            <person name="Su P."/>
            <person name="Kiefer A.F."/>
            <person name="Nichols A."/>
            <person name="Cepeda A.J."/>
            <person name="Yan W."/>
            <person name="Fan B."/>
            <person name="Jiang Y."/>
            <person name="Adhikari A."/>
            <person name="Zheng C.-J."/>
            <person name="Schuster L."/>
            <person name="Cowan T.M."/>
            <person name="Smanski M.J."/>
            <person name="Chevrette M.G."/>
            <person name="De Carvalho L.P.S."/>
            <person name="Shen B."/>
        </authorList>
    </citation>
    <scope>NUCLEOTIDE SEQUENCE [LARGE SCALE GENOMIC DNA]</scope>
    <source>
        <strain evidence="2 3">NPDC053346</strain>
    </source>
</reference>
<sequence length="111" mass="11989">MLHVTTRTGDRVTALLPESVDLHTAPLLRAVGNRIIDEGCRHLTLDASQSRFLDSSGITLLINWYQRLDRIDGSLSLAGVNADIHGLLHRLGLDTAIVLVPRAPAPDPPGP</sequence>
<comment type="caution">
    <text evidence="2">The sequence shown here is derived from an EMBL/GenBank/DDBJ whole genome shotgun (WGS) entry which is preliminary data.</text>
</comment>
<proteinExistence type="predicted"/>
<feature type="domain" description="STAS" evidence="1">
    <location>
        <begin position="20"/>
        <end position="93"/>
    </location>
</feature>
<dbReference type="InterPro" id="IPR036513">
    <property type="entry name" value="STAS_dom_sf"/>
</dbReference>
<evidence type="ECO:0000313" key="3">
    <source>
        <dbReference type="Proteomes" id="UP001614391"/>
    </source>
</evidence>
<name>A0ABW8CXB4_STRBI</name>
<protein>
    <submittedName>
        <fullName evidence="2">STAS domain-containing protein</fullName>
    </submittedName>
</protein>
<dbReference type="CDD" id="cd07043">
    <property type="entry name" value="STAS_anti-anti-sigma_factors"/>
    <property type="match status" value="1"/>
</dbReference>
<keyword evidence="3" id="KW-1185">Reference proteome</keyword>